<dbReference type="EMBL" id="BGZN01000002">
    <property type="protein sequence ID" value="GBR72823.1"/>
    <property type="molecule type" value="Genomic_DNA"/>
</dbReference>
<reference evidence="1 2" key="1">
    <citation type="journal article" date="2019" name="ISME J.">
        <title>Genome analyses of uncultured TG2/ZB3 bacteria in 'Margulisbacteria' specifically attached to ectosymbiotic spirochetes of protists in the termite gut.</title>
        <authorList>
            <person name="Utami Y.D."/>
            <person name="Kuwahara H."/>
            <person name="Igai K."/>
            <person name="Murakami T."/>
            <person name="Sugaya K."/>
            <person name="Morikawa T."/>
            <person name="Nagura Y."/>
            <person name="Yuki M."/>
            <person name="Deevong P."/>
            <person name="Inoue T."/>
            <person name="Kihara K."/>
            <person name="Lo N."/>
            <person name="Yamada A."/>
            <person name="Ohkuma M."/>
            <person name="Hongoh Y."/>
        </authorList>
    </citation>
    <scope>NUCLEOTIDE SEQUENCE [LARGE SCALE GENOMIC DNA]</scope>
    <source>
        <strain evidence="1">NkOx7-01</strain>
    </source>
</reference>
<dbReference type="AlphaFoldDB" id="A0A388T8W5"/>
<sequence>MHYVRNASRRNAAVRAEKCNFKNIKTRNTKCRKLNLTMKFYARPTIDKFVAELIG</sequence>
<gene>
    <name evidence="1" type="ORF">NO1_0286</name>
</gene>
<proteinExistence type="predicted"/>
<evidence type="ECO:0000313" key="2">
    <source>
        <dbReference type="Proteomes" id="UP000269352"/>
    </source>
</evidence>
<dbReference type="Proteomes" id="UP000269352">
    <property type="component" value="Unassembled WGS sequence"/>
</dbReference>
<keyword evidence="2" id="KW-1185">Reference proteome</keyword>
<evidence type="ECO:0000313" key="1">
    <source>
        <dbReference type="EMBL" id="GBR72823.1"/>
    </source>
</evidence>
<organism evidence="1 2">
    <name type="scientific">Termititenax aidoneus</name>
    <dbReference type="NCBI Taxonomy" id="2218524"/>
    <lineage>
        <taxon>Bacteria</taxon>
        <taxon>Bacillati</taxon>
        <taxon>Candidatus Margulisiibacteriota</taxon>
        <taxon>Candidatus Termititenacia</taxon>
        <taxon>Candidatus Termititenacales</taxon>
        <taxon>Candidatus Termititenacaceae</taxon>
        <taxon>Candidatus Termititenax</taxon>
    </lineage>
</organism>
<protein>
    <submittedName>
        <fullName evidence="1">Uncharacterized protein</fullName>
    </submittedName>
</protein>
<accession>A0A388T8W5</accession>
<comment type="caution">
    <text evidence="1">The sequence shown here is derived from an EMBL/GenBank/DDBJ whole genome shotgun (WGS) entry which is preliminary data.</text>
</comment>
<name>A0A388T8W5_TERA1</name>